<dbReference type="InterPro" id="IPR050361">
    <property type="entry name" value="MPP/UQCRC_Complex"/>
</dbReference>
<dbReference type="InterPro" id="IPR011249">
    <property type="entry name" value="Metalloenz_LuxS/M16"/>
</dbReference>
<comment type="caution">
    <text evidence="3">The sequence shown here is derived from an EMBL/GenBank/DDBJ whole genome shotgun (WGS) entry which is preliminary data.</text>
</comment>
<evidence type="ECO:0000313" key="4">
    <source>
        <dbReference type="Proteomes" id="UP000460220"/>
    </source>
</evidence>
<dbReference type="RefSeq" id="WP_151379384.1">
    <property type="nucleotide sequence ID" value="NZ_JAQDHM010000009.1"/>
</dbReference>
<dbReference type="AlphaFoldDB" id="A0A414JUD6"/>
<dbReference type="Pfam" id="PF00675">
    <property type="entry name" value="Peptidase_M16"/>
    <property type="match status" value="1"/>
</dbReference>
<reference evidence="3 4" key="1">
    <citation type="journal article" date="2019" name="Nat. Med.">
        <title>A library of human gut bacterial isolates paired with longitudinal multiomics data enables mechanistic microbiome research.</title>
        <authorList>
            <person name="Poyet M."/>
            <person name="Groussin M."/>
            <person name="Gibbons S.M."/>
            <person name="Avila-Pacheco J."/>
            <person name="Jiang X."/>
            <person name="Kearney S.M."/>
            <person name="Perrotta A.R."/>
            <person name="Berdy B."/>
            <person name="Zhao S."/>
            <person name="Lieberman T.D."/>
            <person name="Swanson P.K."/>
            <person name="Smith M."/>
            <person name="Roesemann S."/>
            <person name="Alexander J.E."/>
            <person name="Rich S.A."/>
            <person name="Livny J."/>
            <person name="Vlamakis H."/>
            <person name="Clish C."/>
            <person name="Bullock K."/>
            <person name="Deik A."/>
            <person name="Scott J."/>
            <person name="Pierce K.A."/>
            <person name="Xavier R.J."/>
            <person name="Alm E.J."/>
        </authorList>
    </citation>
    <scope>NUCLEOTIDE SEQUENCE [LARGE SCALE GENOMIC DNA]</scope>
    <source>
        <strain evidence="3 4">BIOML-A12</strain>
    </source>
</reference>
<feature type="domain" description="Peptidase M16 N-terminal" evidence="1">
    <location>
        <begin position="58"/>
        <end position="176"/>
    </location>
</feature>
<evidence type="ECO:0000259" key="2">
    <source>
        <dbReference type="Pfam" id="PF05193"/>
    </source>
</evidence>
<dbReference type="InterPro" id="IPR007863">
    <property type="entry name" value="Peptidase_M16_C"/>
</dbReference>
<dbReference type="InterPro" id="IPR011765">
    <property type="entry name" value="Pept_M16_N"/>
</dbReference>
<gene>
    <name evidence="3" type="ORF">GMC73_07050</name>
</gene>
<dbReference type="GO" id="GO:0046872">
    <property type="term" value="F:metal ion binding"/>
    <property type="evidence" value="ECO:0007669"/>
    <property type="project" value="InterPro"/>
</dbReference>
<accession>A0A414JUD6</accession>
<dbReference type="PANTHER" id="PTHR11851:SF134">
    <property type="entry name" value="ZINC-DEPENDENT PROTEASE"/>
    <property type="match status" value="1"/>
</dbReference>
<evidence type="ECO:0000259" key="1">
    <source>
        <dbReference type="Pfam" id="PF00675"/>
    </source>
</evidence>
<dbReference type="SUPFAM" id="SSF63411">
    <property type="entry name" value="LuxS/MPP-like metallohydrolase"/>
    <property type="match status" value="2"/>
</dbReference>
<dbReference type="EMBL" id="WMYY01000006">
    <property type="protein sequence ID" value="MTR67002.1"/>
    <property type="molecule type" value="Genomic_DNA"/>
</dbReference>
<sequence>MKIKEKYYESVGEQVYFTRLSNGLTIHLIPKEDYYETYGIITTKFGSVDTRILVNGDERQYPAGIAHFLEHKVFEDENGQDYLKKFVHLGSESNAFTSFTKTSYLFSTTSKVPENIQLLLEMVSKVSFTEKSVSKEREIIQQEIGMYQDSPDYRLFFGALENLYPGTPLADDIAGTRESISDITIDNLRENFDLFYHPSQMHLLVIGNFDVDEVLQVVKKHDLVPPHPSVELERFPVEKNEVRLNQSCRMEVATPKLAIGIRGNDIIKEEEIFRYKLMLKLLFSMMFGWTSQRFQSLYEAGKIDNSLTLEVEVEELFHFVILTMDTQEPVSLSHQFRSAIKQFEKDPDVNQEHLDTIKSEMFGDFLQGLNSLEYSATQFEYFSDGSTSYDLPKILQGISLQDIIKLGRQFIDQAEMVDYMIFQK</sequence>
<dbReference type="Pfam" id="PF05193">
    <property type="entry name" value="Peptidase_M16_C"/>
    <property type="match status" value="1"/>
</dbReference>
<protein>
    <submittedName>
        <fullName evidence="3">Insulinase family protein</fullName>
    </submittedName>
</protein>
<feature type="domain" description="Peptidase M16 C-terminal" evidence="2">
    <location>
        <begin position="182"/>
        <end position="360"/>
    </location>
</feature>
<dbReference type="Proteomes" id="UP000460220">
    <property type="component" value="Unassembled WGS sequence"/>
</dbReference>
<organism evidence="3 4">
    <name type="scientific">Streptococcus parasanguinis</name>
    <dbReference type="NCBI Taxonomy" id="1318"/>
    <lineage>
        <taxon>Bacteria</taxon>
        <taxon>Bacillati</taxon>
        <taxon>Bacillota</taxon>
        <taxon>Bacilli</taxon>
        <taxon>Lactobacillales</taxon>
        <taxon>Streptococcaceae</taxon>
        <taxon>Streptococcus</taxon>
    </lineage>
</organism>
<evidence type="ECO:0000313" key="3">
    <source>
        <dbReference type="EMBL" id="MTR67002.1"/>
    </source>
</evidence>
<proteinExistence type="predicted"/>
<dbReference type="Gene3D" id="3.30.830.10">
    <property type="entry name" value="Metalloenzyme, LuxS/M16 peptidase-like"/>
    <property type="match status" value="2"/>
</dbReference>
<name>A0A414JUD6_STRPA</name>
<dbReference type="PANTHER" id="PTHR11851">
    <property type="entry name" value="METALLOPROTEASE"/>
    <property type="match status" value="1"/>
</dbReference>
<dbReference type="NCBIfam" id="NF047421">
    <property type="entry name" value="YfmH_fam"/>
    <property type="match status" value="1"/>
</dbReference>